<dbReference type="EMBL" id="CP108330">
    <property type="protein sequence ID" value="WUR36180.1"/>
    <property type="molecule type" value="Genomic_DNA"/>
</dbReference>
<dbReference type="Proteomes" id="UP000198614">
    <property type="component" value="Unassembled WGS sequence"/>
</dbReference>
<reference evidence="3 5" key="1">
    <citation type="submission" date="2016-10" db="EMBL/GenBank/DDBJ databases">
        <authorList>
            <person name="de Groot N.N."/>
        </authorList>
    </citation>
    <scope>NUCLEOTIDE SEQUENCE [LARGE SCALE GENOMIC DNA]</scope>
    <source>
        <strain evidence="3 5">CGMCC 4.1859</strain>
    </source>
</reference>
<accession>A0A1G7XV39</accession>
<evidence type="ECO:0000313" key="5">
    <source>
        <dbReference type="Proteomes" id="UP000198614"/>
    </source>
</evidence>
<keyword evidence="2" id="KW-0812">Transmembrane</keyword>
<feature type="transmembrane region" description="Helical" evidence="2">
    <location>
        <begin position="62"/>
        <end position="79"/>
    </location>
</feature>
<evidence type="ECO:0000313" key="3">
    <source>
        <dbReference type="EMBL" id="SDG88047.1"/>
    </source>
</evidence>
<protein>
    <recommendedName>
        <fullName evidence="7">PE-PGRS family protein</fullName>
    </recommendedName>
</protein>
<keyword evidence="6" id="KW-1185">Reference proteome</keyword>
<evidence type="ECO:0008006" key="7">
    <source>
        <dbReference type="Google" id="ProtNLM"/>
    </source>
</evidence>
<feature type="region of interest" description="Disordered" evidence="1">
    <location>
        <begin position="255"/>
        <end position="289"/>
    </location>
</feature>
<dbReference type="AlphaFoldDB" id="A0A1G7XV39"/>
<dbReference type="OrthoDB" id="4558679at2"/>
<keyword evidence="2" id="KW-0472">Membrane</keyword>
<keyword evidence="2" id="KW-1133">Transmembrane helix</keyword>
<reference evidence="4" key="2">
    <citation type="submission" date="2022-10" db="EMBL/GenBank/DDBJ databases">
        <title>The complete genomes of actinobacterial strains from the NBC collection.</title>
        <authorList>
            <person name="Joergensen T.S."/>
            <person name="Alvarez Arevalo M."/>
            <person name="Sterndorff E.B."/>
            <person name="Faurdal D."/>
            <person name="Vuksanovic O."/>
            <person name="Mourched A.-S."/>
            <person name="Charusanti P."/>
            <person name="Shaw S."/>
            <person name="Blin K."/>
            <person name="Weber T."/>
        </authorList>
    </citation>
    <scope>NUCLEOTIDE SEQUENCE</scope>
    <source>
        <strain evidence="4">NBC_00489</strain>
    </source>
</reference>
<name>A0A1G7XV39_9ACTN</name>
<dbReference type="EMBL" id="FNAX01000034">
    <property type="protein sequence ID" value="SDG88047.1"/>
    <property type="molecule type" value="Genomic_DNA"/>
</dbReference>
<evidence type="ECO:0000313" key="4">
    <source>
        <dbReference type="EMBL" id="WUR36180.1"/>
    </source>
</evidence>
<feature type="compositionally biased region" description="Basic residues" evidence="1">
    <location>
        <begin position="259"/>
        <end position="274"/>
    </location>
</feature>
<feature type="region of interest" description="Disordered" evidence="1">
    <location>
        <begin position="133"/>
        <end position="164"/>
    </location>
</feature>
<gene>
    <name evidence="4" type="ORF">OHN36_02790</name>
    <name evidence="3" type="ORF">SAMN05216260_13423</name>
</gene>
<feature type="transmembrane region" description="Helical" evidence="2">
    <location>
        <begin position="12"/>
        <end position="30"/>
    </location>
</feature>
<sequence length="289" mass="28942">MSAGGVLRALRAAMFAAVCVVLAATGHVLMSGAPVPSWALAAALLAVGGLGWACGAGERRPAAVAGLTVAVQAALHLGFTRAQSAMRAPGTGETSPVRQWADHVLCGADPGSAAAVRAYEVALRAGLLPPAGGTHPGLGSGGPSAPAAHAPPMDPTGSTDAVGSTRSMTSMGHDMAVGMPGTHDGVHGAGAHLMAHATGTASWGMLTAHLVAAALCGLWLALGERAAFALVRACADRAFVPLRLVLAVLLPPEAPAPPRRLRERARRPRPRPHVHAFTTRGPPGATAVL</sequence>
<evidence type="ECO:0000313" key="6">
    <source>
        <dbReference type="Proteomes" id="UP001432161"/>
    </source>
</evidence>
<feature type="transmembrane region" description="Helical" evidence="2">
    <location>
        <begin position="36"/>
        <end position="55"/>
    </location>
</feature>
<feature type="transmembrane region" description="Helical" evidence="2">
    <location>
        <begin position="203"/>
        <end position="222"/>
    </location>
</feature>
<evidence type="ECO:0000256" key="1">
    <source>
        <dbReference type="SAM" id="MobiDB-lite"/>
    </source>
</evidence>
<proteinExistence type="predicted"/>
<evidence type="ECO:0000256" key="2">
    <source>
        <dbReference type="SAM" id="Phobius"/>
    </source>
</evidence>
<organism evidence="3 5">
    <name type="scientific">Streptomyces griseoaurantiacus</name>
    <dbReference type="NCBI Taxonomy" id="68213"/>
    <lineage>
        <taxon>Bacteria</taxon>
        <taxon>Bacillati</taxon>
        <taxon>Actinomycetota</taxon>
        <taxon>Actinomycetes</taxon>
        <taxon>Kitasatosporales</taxon>
        <taxon>Streptomycetaceae</taxon>
        <taxon>Streptomyces</taxon>
        <taxon>Streptomyces aurantiacus group</taxon>
    </lineage>
</organism>
<dbReference type="Proteomes" id="UP001432161">
    <property type="component" value="Chromosome"/>
</dbReference>